<dbReference type="Proteomes" id="UP001299546">
    <property type="component" value="Unassembled WGS sequence"/>
</dbReference>
<evidence type="ECO:0000313" key="6">
    <source>
        <dbReference type="Proteomes" id="UP001299546"/>
    </source>
</evidence>
<dbReference type="PANTHER" id="PTHR40661">
    <property type="match status" value="1"/>
</dbReference>
<dbReference type="Gene3D" id="1.10.260.40">
    <property type="entry name" value="lambda repressor-like DNA-binding domains"/>
    <property type="match status" value="2"/>
</dbReference>
<dbReference type="EMBL" id="JAJCIS010000024">
    <property type="protein sequence ID" value="MCB7389393.1"/>
    <property type="molecule type" value="Genomic_DNA"/>
</dbReference>
<sequence>MDTNTIFQQNLKAAREFRGLSLVRLQELTGYNRQAISTLEHATHDISLGNAVKLAKALNYDFPSLFSRSFRLDKTEAYQEQDYLALFSQNVQRLLVKRGWHQYSIAVKAELDTTAVNKILNQKVNPKLSTLTRIAAVFGKELPELLKRT</sequence>
<evidence type="ECO:0000313" key="5">
    <source>
        <dbReference type="EMBL" id="MCB7389393.1"/>
    </source>
</evidence>
<keyword evidence="2" id="KW-0238">DNA-binding</keyword>
<comment type="caution">
    <text evidence="5">The sequence shown here is derived from an EMBL/GenBank/DDBJ whole genome shotgun (WGS) entry which is preliminary data.</text>
</comment>
<dbReference type="InterPro" id="IPR010982">
    <property type="entry name" value="Lambda_DNA-bd_dom_sf"/>
</dbReference>
<evidence type="ECO:0000256" key="2">
    <source>
        <dbReference type="ARBA" id="ARBA00023125"/>
    </source>
</evidence>
<proteinExistence type="predicted"/>
<dbReference type="CDD" id="cd00093">
    <property type="entry name" value="HTH_XRE"/>
    <property type="match status" value="2"/>
</dbReference>
<keyword evidence="3" id="KW-0804">Transcription</keyword>
<dbReference type="PANTHER" id="PTHR40661:SF3">
    <property type="entry name" value="FELS-1 PROPHAGE TRANSCRIPTIONAL REGULATOR"/>
    <property type="match status" value="1"/>
</dbReference>
<gene>
    <name evidence="5" type="ORF">LIZ65_19090</name>
</gene>
<dbReference type="PROSITE" id="PS50943">
    <property type="entry name" value="HTH_CROC1"/>
    <property type="match status" value="2"/>
</dbReference>
<dbReference type="Pfam" id="PF01381">
    <property type="entry name" value="HTH_3"/>
    <property type="match status" value="2"/>
</dbReference>
<dbReference type="SUPFAM" id="SSF47413">
    <property type="entry name" value="lambda repressor-like DNA-binding domains"/>
    <property type="match status" value="2"/>
</dbReference>
<feature type="domain" description="HTH cro/C1-type" evidence="4">
    <location>
        <begin position="91"/>
        <end position="145"/>
    </location>
</feature>
<keyword evidence="6" id="KW-1185">Reference proteome</keyword>
<keyword evidence="1" id="KW-0805">Transcription regulation</keyword>
<evidence type="ECO:0000259" key="4">
    <source>
        <dbReference type="PROSITE" id="PS50943"/>
    </source>
</evidence>
<accession>A0ABS8DLR4</accession>
<dbReference type="SMART" id="SM00530">
    <property type="entry name" value="HTH_XRE"/>
    <property type="match status" value="2"/>
</dbReference>
<evidence type="ECO:0000256" key="1">
    <source>
        <dbReference type="ARBA" id="ARBA00023015"/>
    </source>
</evidence>
<name>A0ABS8DLR4_9FIRM</name>
<dbReference type="InterPro" id="IPR001387">
    <property type="entry name" value="Cro/C1-type_HTH"/>
</dbReference>
<dbReference type="RefSeq" id="WP_066738095.1">
    <property type="nucleotide sequence ID" value="NZ_JAJCIQ010000023.1"/>
</dbReference>
<evidence type="ECO:0000256" key="3">
    <source>
        <dbReference type="ARBA" id="ARBA00023163"/>
    </source>
</evidence>
<reference evidence="5 6" key="1">
    <citation type="submission" date="2021-10" db="EMBL/GenBank/DDBJ databases">
        <title>Collection of gut derived symbiotic bacterial strains cultured from healthy donors.</title>
        <authorList>
            <person name="Lin H."/>
            <person name="Littmann E."/>
            <person name="Kohout C."/>
            <person name="Pamer E.G."/>
        </authorList>
    </citation>
    <scope>NUCLEOTIDE SEQUENCE [LARGE SCALE GENOMIC DNA]</scope>
    <source>
        <strain evidence="5 6">DFI.1.165</strain>
    </source>
</reference>
<organism evidence="5 6">
    <name type="scientific">Bariatricus massiliensis</name>
    <dbReference type="NCBI Taxonomy" id="1745713"/>
    <lineage>
        <taxon>Bacteria</taxon>
        <taxon>Bacillati</taxon>
        <taxon>Bacillota</taxon>
        <taxon>Clostridia</taxon>
        <taxon>Lachnospirales</taxon>
        <taxon>Lachnospiraceae</taxon>
        <taxon>Bariatricus</taxon>
    </lineage>
</organism>
<feature type="domain" description="HTH cro/C1-type" evidence="4">
    <location>
        <begin position="11"/>
        <end position="65"/>
    </location>
</feature>
<protein>
    <submittedName>
        <fullName evidence="5">Helix-turn-helix domain-containing protein</fullName>
    </submittedName>
</protein>